<proteinExistence type="predicted"/>
<dbReference type="EMBL" id="JAINUG010000065">
    <property type="protein sequence ID" value="KAJ8402193.1"/>
    <property type="molecule type" value="Genomic_DNA"/>
</dbReference>
<sequence length="175" mass="19509">MNKHIFKTESNHDPAEAEQFRTALAHQGAMVGEHQQLLRNISETAVPDCGDLPHNPASPTASAPTSSGTEEPRLSCQGFLIQWSLVFELQPSLFLTDQSKVVYIIILLSDKALAIWKQHTPNCWDFLLFTSERVFDHPEFLTIPETNPSPFSTIPCHFKPSQAAPGHPESPSCYK</sequence>
<comment type="caution">
    <text evidence="2">The sequence shown here is derived from an EMBL/GenBank/DDBJ whole genome shotgun (WGS) entry which is preliminary data.</text>
</comment>
<evidence type="ECO:0000313" key="3">
    <source>
        <dbReference type="Proteomes" id="UP001221898"/>
    </source>
</evidence>
<organism evidence="2 3">
    <name type="scientific">Aldrovandia affinis</name>
    <dbReference type="NCBI Taxonomy" id="143900"/>
    <lineage>
        <taxon>Eukaryota</taxon>
        <taxon>Metazoa</taxon>
        <taxon>Chordata</taxon>
        <taxon>Craniata</taxon>
        <taxon>Vertebrata</taxon>
        <taxon>Euteleostomi</taxon>
        <taxon>Actinopterygii</taxon>
        <taxon>Neopterygii</taxon>
        <taxon>Teleostei</taxon>
        <taxon>Notacanthiformes</taxon>
        <taxon>Halosauridae</taxon>
        <taxon>Aldrovandia</taxon>
    </lineage>
</organism>
<gene>
    <name evidence="2" type="ORF">AAFF_G00370580</name>
</gene>
<evidence type="ECO:0000256" key="1">
    <source>
        <dbReference type="SAM" id="MobiDB-lite"/>
    </source>
</evidence>
<feature type="region of interest" description="Disordered" evidence="1">
    <location>
        <begin position="48"/>
        <end position="70"/>
    </location>
</feature>
<protein>
    <submittedName>
        <fullName evidence="2">Uncharacterized protein</fullName>
    </submittedName>
</protein>
<feature type="compositionally biased region" description="Low complexity" evidence="1">
    <location>
        <begin position="57"/>
        <end position="69"/>
    </location>
</feature>
<keyword evidence="3" id="KW-1185">Reference proteome</keyword>
<dbReference type="Proteomes" id="UP001221898">
    <property type="component" value="Unassembled WGS sequence"/>
</dbReference>
<evidence type="ECO:0000313" key="2">
    <source>
        <dbReference type="EMBL" id="KAJ8402193.1"/>
    </source>
</evidence>
<name>A0AAD7WMH3_9TELE</name>
<accession>A0AAD7WMH3</accession>
<dbReference type="AlphaFoldDB" id="A0AAD7WMH3"/>
<reference evidence="2" key="1">
    <citation type="journal article" date="2023" name="Science">
        <title>Genome structures resolve the early diversification of teleost fishes.</title>
        <authorList>
            <person name="Parey E."/>
            <person name="Louis A."/>
            <person name="Montfort J."/>
            <person name="Bouchez O."/>
            <person name="Roques C."/>
            <person name="Iampietro C."/>
            <person name="Lluch J."/>
            <person name="Castinel A."/>
            <person name="Donnadieu C."/>
            <person name="Desvignes T."/>
            <person name="Floi Bucao C."/>
            <person name="Jouanno E."/>
            <person name="Wen M."/>
            <person name="Mejri S."/>
            <person name="Dirks R."/>
            <person name="Jansen H."/>
            <person name="Henkel C."/>
            <person name="Chen W.J."/>
            <person name="Zahm M."/>
            <person name="Cabau C."/>
            <person name="Klopp C."/>
            <person name="Thompson A.W."/>
            <person name="Robinson-Rechavi M."/>
            <person name="Braasch I."/>
            <person name="Lecointre G."/>
            <person name="Bobe J."/>
            <person name="Postlethwait J.H."/>
            <person name="Berthelot C."/>
            <person name="Roest Crollius H."/>
            <person name="Guiguen Y."/>
        </authorList>
    </citation>
    <scope>NUCLEOTIDE SEQUENCE</scope>
    <source>
        <strain evidence="2">NC1722</strain>
    </source>
</reference>